<evidence type="ECO:0000256" key="2">
    <source>
        <dbReference type="ARBA" id="ARBA00022475"/>
    </source>
</evidence>
<keyword evidence="4 6" id="KW-1133">Transmembrane helix</keyword>
<evidence type="ECO:0000256" key="4">
    <source>
        <dbReference type="ARBA" id="ARBA00022989"/>
    </source>
</evidence>
<evidence type="ECO:0000256" key="1">
    <source>
        <dbReference type="ARBA" id="ARBA00004651"/>
    </source>
</evidence>
<evidence type="ECO:0000256" key="5">
    <source>
        <dbReference type="ARBA" id="ARBA00023136"/>
    </source>
</evidence>
<accession>A0A377GWU4</accession>
<dbReference type="InterPro" id="IPR050638">
    <property type="entry name" value="AA-Vitamin_Transporters"/>
</dbReference>
<dbReference type="PANTHER" id="PTHR32322">
    <property type="entry name" value="INNER MEMBRANE TRANSPORTER"/>
    <property type="match status" value="1"/>
</dbReference>
<dbReference type="InterPro" id="IPR037185">
    <property type="entry name" value="EmrE-like"/>
</dbReference>
<feature type="transmembrane region" description="Helical" evidence="6">
    <location>
        <begin position="132"/>
        <end position="153"/>
    </location>
</feature>
<comment type="subcellular location">
    <subcellularLocation>
        <location evidence="1">Cell membrane</location>
        <topology evidence="1">Multi-pass membrane protein</topology>
    </subcellularLocation>
</comment>
<dbReference type="Pfam" id="PF00892">
    <property type="entry name" value="EamA"/>
    <property type="match status" value="2"/>
</dbReference>
<feature type="transmembrane region" description="Helical" evidence="6">
    <location>
        <begin position="159"/>
        <end position="179"/>
    </location>
</feature>
<feature type="transmembrane region" description="Helical" evidence="6">
    <location>
        <begin position="40"/>
        <end position="58"/>
    </location>
</feature>
<dbReference type="EMBL" id="UGGU01000003">
    <property type="protein sequence ID" value="STO31470.1"/>
    <property type="molecule type" value="Genomic_DNA"/>
</dbReference>
<dbReference type="InterPro" id="IPR000620">
    <property type="entry name" value="EamA_dom"/>
</dbReference>
<proteinExistence type="predicted"/>
<evidence type="ECO:0000313" key="8">
    <source>
        <dbReference type="EMBL" id="STO31470.1"/>
    </source>
</evidence>
<feature type="transmembrane region" description="Helical" evidence="6">
    <location>
        <begin position="9"/>
        <end position="28"/>
    </location>
</feature>
<gene>
    <name evidence="8" type="ORF">NCTC10723_00921</name>
</gene>
<feature type="domain" description="EamA" evidence="7">
    <location>
        <begin position="9"/>
        <end position="144"/>
    </location>
</feature>
<keyword evidence="9" id="KW-1185">Reference proteome</keyword>
<keyword evidence="5 6" id="KW-0472">Membrane</keyword>
<dbReference type="Proteomes" id="UP000255328">
    <property type="component" value="Unassembled WGS sequence"/>
</dbReference>
<protein>
    <submittedName>
        <fullName evidence="8">Carboxylate/amino acid/amine transporter</fullName>
    </submittedName>
</protein>
<evidence type="ECO:0000313" key="9">
    <source>
        <dbReference type="Proteomes" id="UP000255328"/>
    </source>
</evidence>
<evidence type="ECO:0000256" key="6">
    <source>
        <dbReference type="SAM" id="Phobius"/>
    </source>
</evidence>
<keyword evidence="2" id="KW-1003">Cell membrane</keyword>
<name>A0A377GWU4_9FUSO</name>
<feature type="transmembrane region" description="Helical" evidence="6">
    <location>
        <begin position="225"/>
        <end position="246"/>
    </location>
</feature>
<dbReference type="SUPFAM" id="SSF103481">
    <property type="entry name" value="Multidrug resistance efflux transporter EmrE"/>
    <property type="match status" value="2"/>
</dbReference>
<feature type="transmembrane region" description="Helical" evidence="6">
    <location>
        <begin position="186"/>
        <end position="210"/>
    </location>
</feature>
<reference evidence="8 9" key="1">
    <citation type="submission" date="2018-06" db="EMBL/GenBank/DDBJ databases">
        <authorList>
            <consortium name="Pathogen Informatics"/>
            <person name="Doyle S."/>
        </authorList>
    </citation>
    <scope>NUCLEOTIDE SEQUENCE [LARGE SCALE GENOMIC DNA]</scope>
    <source>
        <strain evidence="8 9">NCTC10723</strain>
    </source>
</reference>
<evidence type="ECO:0000256" key="3">
    <source>
        <dbReference type="ARBA" id="ARBA00022692"/>
    </source>
</evidence>
<feature type="transmembrane region" description="Helical" evidence="6">
    <location>
        <begin position="253"/>
        <end position="273"/>
    </location>
</feature>
<feature type="transmembrane region" description="Helical" evidence="6">
    <location>
        <begin position="98"/>
        <end position="120"/>
    </location>
</feature>
<dbReference type="GO" id="GO:0005886">
    <property type="term" value="C:plasma membrane"/>
    <property type="evidence" value="ECO:0007669"/>
    <property type="project" value="UniProtKB-SubCell"/>
</dbReference>
<dbReference type="PANTHER" id="PTHR32322:SF18">
    <property type="entry name" value="S-ADENOSYLMETHIONINE_S-ADENOSYLHOMOCYSTEINE TRANSPORTER"/>
    <property type="match status" value="1"/>
</dbReference>
<dbReference type="AlphaFoldDB" id="A0A377GWU4"/>
<organism evidence="8 9">
    <name type="scientific">Fusobacterium necrogenes</name>
    <dbReference type="NCBI Taxonomy" id="858"/>
    <lineage>
        <taxon>Bacteria</taxon>
        <taxon>Fusobacteriati</taxon>
        <taxon>Fusobacteriota</taxon>
        <taxon>Fusobacteriia</taxon>
        <taxon>Fusobacteriales</taxon>
        <taxon>Fusobacteriaceae</taxon>
        <taxon>Fusobacterium</taxon>
    </lineage>
</organism>
<feature type="domain" description="EamA" evidence="7">
    <location>
        <begin position="161"/>
        <end position="296"/>
    </location>
</feature>
<sequence>MKYTKEHQLLALIYILFMGFGYPLIRYISDIFNPINTNAIMFLSGGTLLLLVATIKFRHEIIKLKDNLQLFLKLIIIAFLTAGNMYCFIAGLNKTSALAGSIFGILSIPFSTIVAGILYLDEKKKLKELHFIFGSILALIGSFIFVFTGTYKISSNSDFLLGIIFLIGTIIIQAIQNLIVKDITKYLHSIVISSCSSILTSILFFTFSIFSGNINELITAPPNKIIIVLLTGIYSIFVGMFISFFIIQKQGVIILNILKLLIPPTTAIVSYFLLNEKIFLFQSFAIILILIGCIIALKQKKF</sequence>
<dbReference type="OrthoDB" id="5689580at2"/>
<keyword evidence="3 6" id="KW-0812">Transmembrane</keyword>
<evidence type="ECO:0000259" key="7">
    <source>
        <dbReference type="Pfam" id="PF00892"/>
    </source>
</evidence>
<feature type="transmembrane region" description="Helical" evidence="6">
    <location>
        <begin position="70"/>
        <end position="92"/>
    </location>
</feature>
<feature type="transmembrane region" description="Helical" evidence="6">
    <location>
        <begin position="279"/>
        <end position="297"/>
    </location>
</feature>
<dbReference type="RefSeq" id="WP_115269815.1">
    <property type="nucleotide sequence ID" value="NZ_UGGU01000003.1"/>
</dbReference>